<dbReference type="SUPFAM" id="SSF52540">
    <property type="entry name" value="P-loop containing nucleoside triphosphate hydrolases"/>
    <property type="match status" value="1"/>
</dbReference>
<proteinExistence type="predicted"/>
<reference evidence="2" key="1">
    <citation type="submission" date="2018-06" db="EMBL/GenBank/DDBJ databases">
        <authorList>
            <person name="Zhirakovskaya E."/>
        </authorList>
    </citation>
    <scope>NUCLEOTIDE SEQUENCE</scope>
</reference>
<organism evidence="2">
    <name type="scientific">hydrothermal vent metagenome</name>
    <dbReference type="NCBI Taxonomy" id="652676"/>
    <lineage>
        <taxon>unclassified sequences</taxon>
        <taxon>metagenomes</taxon>
        <taxon>ecological metagenomes</taxon>
    </lineage>
</organism>
<dbReference type="PRINTS" id="PR00038">
    <property type="entry name" value="HTHLUXR"/>
</dbReference>
<dbReference type="InterPro" id="IPR000792">
    <property type="entry name" value="Tscrpt_reg_LuxR_C"/>
</dbReference>
<dbReference type="InterPro" id="IPR027417">
    <property type="entry name" value="P-loop_NTPase"/>
</dbReference>
<accession>A0A3B0RL26</accession>
<protein>
    <recommendedName>
        <fullName evidence="1">HTH luxR-type domain-containing protein</fullName>
    </recommendedName>
</protein>
<dbReference type="SMART" id="SM00421">
    <property type="entry name" value="HTH_LUXR"/>
    <property type="match status" value="1"/>
</dbReference>
<dbReference type="InterPro" id="IPR016032">
    <property type="entry name" value="Sig_transdc_resp-reg_C-effctor"/>
</dbReference>
<gene>
    <name evidence="2" type="ORF">MNBD_ACTINO02-1515</name>
</gene>
<evidence type="ECO:0000259" key="1">
    <source>
        <dbReference type="PROSITE" id="PS50043"/>
    </source>
</evidence>
<feature type="domain" description="HTH luxR-type" evidence="1">
    <location>
        <begin position="762"/>
        <end position="823"/>
    </location>
</feature>
<dbReference type="CDD" id="cd06170">
    <property type="entry name" value="LuxR_C_like"/>
    <property type="match status" value="1"/>
</dbReference>
<dbReference type="PROSITE" id="PS50043">
    <property type="entry name" value="HTH_LUXR_2"/>
    <property type="match status" value="1"/>
</dbReference>
<evidence type="ECO:0000313" key="2">
    <source>
        <dbReference type="EMBL" id="VAV92709.1"/>
    </source>
</evidence>
<name>A0A3B0RL26_9ZZZZ</name>
<dbReference type="Pfam" id="PF00196">
    <property type="entry name" value="GerE"/>
    <property type="match status" value="1"/>
</dbReference>
<dbReference type="EMBL" id="UOEK01000030">
    <property type="protein sequence ID" value="VAV92709.1"/>
    <property type="molecule type" value="Genomic_DNA"/>
</dbReference>
<dbReference type="GO" id="GO:0006355">
    <property type="term" value="P:regulation of DNA-templated transcription"/>
    <property type="evidence" value="ECO:0007669"/>
    <property type="project" value="InterPro"/>
</dbReference>
<dbReference type="AlphaFoldDB" id="A0A3B0RL26"/>
<sequence>MPTHLIGRGDALRRARHLIADLGVAVIAGAAGVGVTAVSDILASEWRSQGGRVIELRGTHGLRRVAFGALAAAVSVEVGGTDTEVVSRAVTAFTGGEGTVLTVVDDAHLLDPETAGVVGGVAQSSGGRLVISVTTGEPQPADITAIWARWPDCRIELEPLTRDEVGEMAVKLLGSALDDPIVDEIFSVTLGYPLYIRAIVAEILDGIENSGDDQSIAAMVLSGSSDRLTSLMERRLIRLSREERRLLDTLAFAESVPTSIVGRLGEAGILSRLESLGLVRVGTSNTQVAHPLIATVTNATLTLEGRRICARHLLEAVDEDTENAAVAAFVRTALSVGIVAEPDLLDVAASLALAWRDFSGAARIAAHAPDDQRLVVSRAQALRFLGEVPDEVPVQLDEGALTEFLSAKSQAMAYGERRFAQAIALLQEGMESLTESIHRNRLATELIILSGLNGDFDALLGAGRSVDDEADSGTRLLAIAVTQLAEGLTLSTTSADVTYAKGRQIVEAMGTTSLLSEQLEMSRVLVDLVEGRFNEARSRLDRSDREVAPGSWLTIESLLSDASLSAVEALRVAESAVAELESFDPLGNLALARGMADLRRAQTRHEAPQEKGFETSVDSAVADVDRMMTQRANAWYAWAIDDPTAGKRLVEVGREATALGQRSWGLSCFIDAVRFGNADDVAAEIEHLAISRGSGLAAMAGRWARAKTRVELWGCARMWLNSGAPTFAIEAAMQAADPADASDCASVQLLAAMGASPLMGDLATFGRALTHRQVEIVVKVLAGASSEEVADTLFVSTRTVENHLHRAYQTLGIHGGRKGLADRFGWLQTSADSSNTADTTSTPVVE</sequence>
<dbReference type="Gene3D" id="1.10.10.10">
    <property type="entry name" value="Winged helix-like DNA-binding domain superfamily/Winged helix DNA-binding domain"/>
    <property type="match status" value="1"/>
</dbReference>
<dbReference type="GO" id="GO:0003677">
    <property type="term" value="F:DNA binding"/>
    <property type="evidence" value="ECO:0007669"/>
    <property type="project" value="InterPro"/>
</dbReference>
<dbReference type="InterPro" id="IPR036388">
    <property type="entry name" value="WH-like_DNA-bd_sf"/>
</dbReference>
<dbReference type="SUPFAM" id="SSF46894">
    <property type="entry name" value="C-terminal effector domain of the bipartite response regulators"/>
    <property type="match status" value="1"/>
</dbReference>